<gene>
    <name evidence="2" type="ORF">GCM10023333_17340</name>
</gene>
<feature type="domain" description="ABM" evidence="1">
    <location>
        <begin position="1"/>
        <end position="76"/>
    </location>
</feature>
<dbReference type="PANTHER" id="PTHR37811:SF2">
    <property type="entry name" value="ABM DOMAIN-CONTAINING PROTEIN"/>
    <property type="match status" value="1"/>
</dbReference>
<keyword evidence="2" id="KW-0503">Monooxygenase</keyword>
<name>A0ABP9EXY3_9GAMM</name>
<organism evidence="2 3">
    <name type="scientific">Ferrimonas pelagia</name>
    <dbReference type="NCBI Taxonomy" id="1177826"/>
    <lineage>
        <taxon>Bacteria</taxon>
        <taxon>Pseudomonadati</taxon>
        <taxon>Pseudomonadota</taxon>
        <taxon>Gammaproteobacteria</taxon>
        <taxon>Alteromonadales</taxon>
        <taxon>Ferrimonadaceae</taxon>
        <taxon>Ferrimonas</taxon>
    </lineage>
</organism>
<dbReference type="InterPro" id="IPR007138">
    <property type="entry name" value="ABM_dom"/>
</dbReference>
<dbReference type="PANTHER" id="PTHR37811">
    <property type="entry name" value="BLL5343 PROTEIN"/>
    <property type="match status" value="1"/>
</dbReference>
<reference evidence="3" key="1">
    <citation type="journal article" date="2019" name="Int. J. Syst. Evol. Microbiol.">
        <title>The Global Catalogue of Microorganisms (GCM) 10K type strain sequencing project: providing services to taxonomists for standard genome sequencing and annotation.</title>
        <authorList>
            <consortium name="The Broad Institute Genomics Platform"/>
            <consortium name="The Broad Institute Genome Sequencing Center for Infectious Disease"/>
            <person name="Wu L."/>
            <person name="Ma J."/>
        </authorList>
    </citation>
    <scope>NUCLEOTIDE SEQUENCE [LARGE SCALE GENOMIC DNA]</scope>
    <source>
        <strain evidence="3">JCM 18401</strain>
    </source>
</reference>
<proteinExistence type="predicted"/>
<protein>
    <submittedName>
        <fullName evidence="2">Antibiotic biosynthesis monooxygenase</fullName>
    </submittedName>
</protein>
<dbReference type="RefSeq" id="WP_345334965.1">
    <property type="nucleotide sequence ID" value="NZ_BAABJZ010000024.1"/>
</dbReference>
<sequence length="112" mass="12821">MIVVIFEVYPHAHGKADYLAVAAELRALLLQADGLISAERFESLSEQGKLLSLSFWRDEAAVANWRNELMHRQAQQRGRASLFSHYRIRVGEIGRDYSIDQRAQAPEDRDHS</sequence>
<dbReference type="Pfam" id="PF03992">
    <property type="entry name" value="ABM"/>
    <property type="match status" value="1"/>
</dbReference>
<accession>A0ABP9EXY3</accession>
<comment type="caution">
    <text evidence="2">The sequence shown here is derived from an EMBL/GenBank/DDBJ whole genome shotgun (WGS) entry which is preliminary data.</text>
</comment>
<dbReference type="InterPro" id="IPR052936">
    <property type="entry name" value="Jasmonate_Hydroxylase-like"/>
</dbReference>
<dbReference type="SUPFAM" id="SSF54909">
    <property type="entry name" value="Dimeric alpha+beta barrel"/>
    <property type="match status" value="1"/>
</dbReference>
<dbReference type="EMBL" id="BAABJZ010000024">
    <property type="protein sequence ID" value="GAA4883623.1"/>
    <property type="molecule type" value="Genomic_DNA"/>
</dbReference>
<dbReference type="GO" id="GO:0004497">
    <property type="term" value="F:monooxygenase activity"/>
    <property type="evidence" value="ECO:0007669"/>
    <property type="project" value="UniProtKB-KW"/>
</dbReference>
<evidence type="ECO:0000313" key="2">
    <source>
        <dbReference type="EMBL" id="GAA4883623.1"/>
    </source>
</evidence>
<dbReference type="Gene3D" id="3.30.70.100">
    <property type="match status" value="1"/>
</dbReference>
<keyword evidence="2" id="KW-0560">Oxidoreductase</keyword>
<evidence type="ECO:0000313" key="3">
    <source>
        <dbReference type="Proteomes" id="UP001499988"/>
    </source>
</evidence>
<dbReference type="Proteomes" id="UP001499988">
    <property type="component" value="Unassembled WGS sequence"/>
</dbReference>
<dbReference type="InterPro" id="IPR011008">
    <property type="entry name" value="Dimeric_a/b-barrel"/>
</dbReference>
<evidence type="ECO:0000259" key="1">
    <source>
        <dbReference type="Pfam" id="PF03992"/>
    </source>
</evidence>
<keyword evidence="3" id="KW-1185">Reference proteome</keyword>